<keyword evidence="9" id="KW-1185">Reference proteome</keyword>
<evidence type="ECO:0000256" key="6">
    <source>
        <dbReference type="SAM" id="MobiDB-lite"/>
    </source>
</evidence>
<dbReference type="AlphaFoldDB" id="A0AAW1NTH4"/>
<dbReference type="EMBL" id="JALJOQ010000170">
    <property type="protein sequence ID" value="KAK9791847.1"/>
    <property type="molecule type" value="Genomic_DNA"/>
</dbReference>
<dbReference type="InterPro" id="IPR013087">
    <property type="entry name" value="Znf_C2H2_type"/>
</dbReference>
<evidence type="ECO:0000313" key="9">
    <source>
        <dbReference type="Proteomes" id="UP001465755"/>
    </source>
</evidence>
<proteinExistence type="predicted"/>
<evidence type="ECO:0000256" key="5">
    <source>
        <dbReference type="ARBA" id="ARBA00023242"/>
    </source>
</evidence>
<dbReference type="GO" id="GO:0008270">
    <property type="term" value="F:zinc ion binding"/>
    <property type="evidence" value="ECO:0007669"/>
    <property type="project" value="UniProtKB-KW"/>
</dbReference>
<feature type="domain" description="C2H2-type" evidence="7">
    <location>
        <begin position="39"/>
        <end position="60"/>
    </location>
</feature>
<feature type="compositionally biased region" description="Low complexity" evidence="6">
    <location>
        <begin position="275"/>
        <end position="303"/>
    </location>
</feature>
<evidence type="ECO:0000256" key="4">
    <source>
        <dbReference type="ARBA" id="ARBA00022833"/>
    </source>
</evidence>
<dbReference type="Proteomes" id="UP001465755">
    <property type="component" value="Unassembled WGS sequence"/>
</dbReference>
<dbReference type="CDD" id="cd20908">
    <property type="entry name" value="SUF4-like"/>
    <property type="match status" value="1"/>
</dbReference>
<keyword evidence="2" id="KW-0479">Metal-binding</keyword>
<evidence type="ECO:0000256" key="3">
    <source>
        <dbReference type="ARBA" id="ARBA00022771"/>
    </source>
</evidence>
<evidence type="ECO:0000256" key="1">
    <source>
        <dbReference type="ARBA" id="ARBA00004123"/>
    </source>
</evidence>
<name>A0AAW1NTH4_9CHLO</name>
<keyword evidence="4" id="KW-0862">Zinc</keyword>
<comment type="caution">
    <text evidence="8">The sequence shown here is derived from an EMBL/GenBank/DDBJ whole genome shotgun (WGS) entry which is preliminary data.</text>
</comment>
<evidence type="ECO:0000256" key="2">
    <source>
        <dbReference type="ARBA" id="ARBA00022723"/>
    </source>
</evidence>
<dbReference type="PANTHER" id="PTHR23215">
    <property type="entry name" value="ZINC FINGER PROTEIN 207"/>
    <property type="match status" value="1"/>
</dbReference>
<comment type="subcellular location">
    <subcellularLocation>
        <location evidence="1">Nucleus</location>
    </subcellularLocation>
</comment>
<protein>
    <recommendedName>
        <fullName evidence="7">C2H2-type domain-containing protein</fullName>
    </recommendedName>
</protein>
<feature type="region of interest" description="Disordered" evidence="6">
    <location>
        <begin position="172"/>
        <end position="341"/>
    </location>
</feature>
<feature type="domain" description="C2H2-type" evidence="7">
    <location>
        <begin position="15"/>
        <end position="36"/>
    </location>
</feature>
<organism evidence="8 9">
    <name type="scientific">Symbiochloris irregularis</name>
    <dbReference type="NCBI Taxonomy" id="706552"/>
    <lineage>
        <taxon>Eukaryota</taxon>
        <taxon>Viridiplantae</taxon>
        <taxon>Chlorophyta</taxon>
        <taxon>core chlorophytes</taxon>
        <taxon>Trebouxiophyceae</taxon>
        <taxon>Trebouxiales</taxon>
        <taxon>Trebouxiaceae</taxon>
        <taxon>Symbiochloris</taxon>
    </lineage>
</organism>
<feature type="compositionally biased region" description="Low complexity" evidence="6">
    <location>
        <begin position="319"/>
        <end position="337"/>
    </location>
</feature>
<dbReference type="GO" id="GO:0005634">
    <property type="term" value="C:nucleus"/>
    <property type="evidence" value="ECO:0007669"/>
    <property type="project" value="UniProtKB-SubCell"/>
</dbReference>
<reference evidence="8 9" key="1">
    <citation type="journal article" date="2024" name="Nat. Commun.">
        <title>Phylogenomics reveals the evolutionary origins of lichenization in chlorophyte algae.</title>
        <authorList>
            <person name="Puginier C."/>
            <person name="Libourel C."/>
            <person name="Otte J."/>
            <person name="Skaloud P."/>
            <person name="Haon M."/>
            <person name="Grisel S."/>
            <person name="Petersen M."/>
            <person name="Berrin J.G."/>
            <person name="Delaux P.M."/>
            <person name="Dal Grande F."/>
            <person name="Keller J."/>
        </authorList>
    </citation>
    <scope>NUCLEOTIDE SEQUENCE [LARGE SCALE GENOMIC DNA]</scope>
    <source>
        <strain evidence="8 9">SAG 2036</strain>
    </source>
</reference>
<sequence>MVRKKKKREEQKIFCFFCDRIFADEPTLIQHQKAKHFKCPTCHKKLSTAQGLSVHCVQVHKVTLETIPFAKPGRDSMELEIFGMAGVPEGMEPGADPAQDDEPDAKVARLDEGPGMSVPPSMIQGHLHPPSMGGPGGMHMYPPPNFPPPGFPQPPGAPPFLPPGFPFAPPGMPPPPQPGGMGMPPPAGSLLPGSFPPPPGMAPGSLPMEQRPPFMAPPGSLPPPGYGPPPGGQMPPRPPGGALFPIQSGPTKNAPPGGPPAPHSAPALFPISSQAPNPAANNHAPAAADGARPPQSYSAGPSGPAAPKPSAPGLPAQPPAAHGQPAAAPVPAQPTLPDNVDLVWREEDVSMEERRAMLPKYAAMMQRAANGSLPRAGSAQAPPQSW</sequence>
<keyword evidence="3" id="KW-0863">Zinc-finger</keyword>
<gene>
    <name evidence="8" type="ORF">WJX73_001877</name>
</gene>
<dbReference type="PANTHER" id="PTHR23215:SF0">
    <property type="entry name" value="BUB3-INTERACTING AND GLEBS MOTIF-CONTAINING PROTEIN ZNF207"/>
    <property type="match status" value="1"/>
</dbReference>
<evidence type="ECO:0000313" key="8">
    <source>
        <dbReference type="EMBL" id="KAK9791847.1"/>
    </source>
</evidence>
<feature type="compositionally biased region" description="Pro residues" evidence="6">
    <location>
        <begin position="172"/>
        <end position="187"/>
    </location>
</feature>
<dbReference type="SMART" id="SM00355">
    <property type="entry name" value="ZnF_C2H2"/>
    <property type="match status" value="2"/>
</dbReference>
<evidence type="ECO:0000259" key="7">
    <source>
        <dbReference type="PROSITE" id="PS00028"/>
    </source>
</evidence>
<dbReference type="Gene3D" id="3.30.160.60">
    <property type="entry name" value="Classic Zinc Finger"/>
    <property type="match status" value="1"/>
</dbReference>
<feature type="compositionally biased region" description="Pro residues" evidence="6">
    <location>
        <begin position="214"/>
        <end position="239"/>
    </location>
</feature>
<feature type="compositionally biased region" description="Pro residues" evidence="6">
    <location>
        <begin position="304"/>
        <end position="318"/>
    </location>
</feature>
<dbReference type="PROSITE" id="PS00028">
    <property type="entry name" value="ZINC_FINGER_C2H2_1"/>
    <property type="match status" value="2"/>
</dbReference>
<keyword evidence="5" id="KW-0539">Nucleus</keyword>
<accession>A0AAW1NTH4</accession>